<keyword evidence="2 4" id="KW-0408">Iron</keyword>
<comment type="caution">
    <text evidence="7">The sequence shown here is derived from an EMBL/GenBank/DDBJ whole genome shotgun (WGS) entry which is preliminary data.</text>
</comment>
<feature type="binding site" evidence="4">
    <location>
        <position position="424"/>
    </location>
    <ligand>
        <name>gamma-L-glutamyl-L-cysteine</name>
        <dbReference type="ChEBI" id="CHEBI:58173"/>
    </ligand>
</feature>
<feature type="domain" description="Sulfatase-modifying factor enzyme-like" evidence="5">
    <location>
        <begin position="171"/>
        <end position="435"/>
    </location>
</feature>
<feature type="binding site" evidence="4">
    <location>
        <position position="420"/>
    </location>
    <ligand>
        <name>gamma-L-glutamyl-L-cysteine</name>
        <dbReference type="ChEBI" id="CHEBI:58173"/>
    </ligand>
</feature>
<reference evidence="8" key="1">
    <citation type="journal article" date="2019" name="Int. J. Syst. Evol. Microbiol.">
        <title>The Global Catalogue of Microorganisms (GCM) 10K type strain sequencing project: providing services to taxonomists for standard genome sequencing and annotation.</title>
        <authorList>
            <consortium name="The Broad Institute Genomics Platform"/>
            <consortium name="The Broad Institute Genome Sequencing Center for Infectious Disease"/>
            <person name="Wu L."/>
            <person name="Ma J."/>
        </authorList>
    </citation>
    <scope>NUCLEOTIDE SEQUENCE [LARGE SCALE GENOMIC DNA]</scope>
    <source>
        <strain evidence="8">JCM 14046</strain>
    </source>
</reference>
<protein>
    <recommendedName>
        <fullName evidence="4">Hercynine oxygenase</fullName>
        <ecNumber evidence="4">1.14.99.50</ecNumber>
    </recommendedName>
    <alternativeName>
        <fullName evidence="4">Gamma-glutamyl hercynylcysteine S-oxide synthase</fullName>
    </alternativeName>
</protein>
<feature type="binding site" evidence="4">
    <location>
        <position position="50"/>
    </location>
    <ligand>
        <name>Fe cation</name>
        <dbReference type="ChEBI" id="CHEBI:24875"/>
    </ligand>
</feature>
<dbReference type="EMBL" id="BAAAMY010000002">
    <property type="protein sequence ID" value="GAA1911204.1"/>
    <property type="molecule type" value="Genomic_DNA"/>
</dbReference>
<evidence type="ECO:0000259" key="5">
    <source>
        <dbReference type="Pfam" id="PF03781"/>
    </source>
</evidence>
<dbReference type="HAMAP" id="MF_02035">
    <property type="entry name" value="EgtB"/>
    <property type="match status" value="1"/>
</dbReference>
<dbReference type="InterPro" id="IPR005532">
    <property type="entry name" value="SUMF_dom"/>
</dbReference>
<dbReference type="SUPFAM" id="SSF109854">
    <property type="entry name" value="DinB/YfiT-like putative metalloenzymes"/>
    <property type="match status" value="1"/>
</dbReference>
<dbReference type="Proteomes" id="UP001501612">
    <property type="component" value="Unassembled WGS sequence"/>
</dbReference>
<evidence type="ECO:0000313" key="7">
    <source>
        <dbReference type="EMBL" id="GAA1911204.1"/>
    </source>
</evidence>
<accession>A0ABP5AEH8</accession>
<comment type="similarity">
    <text evidence="4">Belongs to the EgtB family.</text>
</comment>
<dbReference type="InterPro" id="IPR032890">
    <property type="entry name" value="EgtB_Actinobacteria"/>
</dbReference>
<feature type="binding site" evidence="4">
    <location>
        <position position="139"/>
    </location>
    <ligand>
        <name>Fe cation</name>
        <dbReference type="ChEBI" id="CHEBI:24875"/>
    </ligand>
</feature>
<evidence type="ECO:0000313" key="8">
    <source>
        <dbReference type="Proteomes" id="UP001501612"/>
    </source>
</evidence>
<sequence>MADRTPLHEEAARGLLDARDRTERLTDLDTAELTAQHSPLMSPLVWDLAHIGQQEDLWLLRGGDSRAQGRLSADVERLYDAFEHPRATRVSLPLLGAPEARRYLGDVRGQVLEGLDATAVTDGRELFAFAMVAQHEQQHVETMTATHQLRVGEPLLGAGAPLPPGRALPPDDAVLVPAGPFTLGVDGADEPWSLDNERPAHTVDVAAFRIGRVPVTNAEWQRFVEAGGYDDPHHWSERGWAHRVEAGLERPLFWSADGSRRRFGIVEEVPPDEPVQHVCFFEAEAYAAWAGARLPTEVEWEKACAWDPEAPDGRGGHGARRRWPWGAAAPTSAHANLGGDALRPAPVGAYPAGASAYGVEQTIGDVWEWTTSDITPWPGFAPMLYADYSAPFFGGDYKVLRGGSWAVGAPSLRPSFRNWDHPVRRQIFSGLRLAWDV</sequence>
<gene>
    <name evidence="4 7" type="primary">egtB</name>
    <name evidence="7" type="ORF">GCM10009737_10780</name>
</gene>
<comment type="cofactor">
    <cofactor evidence="4">
        <name>Fe(2+)</name>
        <dbReference type="ChEBI" id="CHEBI:29033"/>
    </cofactor>
</comment>
<dbReference type="InterPro" id="IPR034660">
    <property type="entry name" value="DinB/YfiT-like"/>
</dbReference>
<dbReference type="InterPro" id="IPR016187">
    <property type="entry name" value="CTDL_fold"/>
</dbReference>
<dbReference type="PANTHER" id="PTHR23150:SF36">
    <property type="entry name" value="HERCYNINE OXYGENASE"/>
    <property type="match status" value="1"/>
</dbReference>
<keyword evidence="4" id="KW-0479">Metal-binding</keyword>
<proteinExistence type="inferred from homology"/>
<dbReference type="Gene3D" id="3.90.1580.10">
    <property type="entry name" value="paralog of FGE (formylglycine-generating enzyme)"/>
    <property type="match status" value="1"/>
</dbReference>
<dbReference type="Pfam" id="PF12867">
    <property type="entry name" value="DinB_2"/>
    <property type="match status" value="1"/>
</dbReference>
<dbReference type="InterPro" id="IPR042095">
    <property type="entry name" value="SUMF_sf"/>
</dbReference>
<dbReference type="PANTHER" id="PTHR23150">
    <property type="entry name" value="SULFATASE MODIFYING FACTOR 1, 2"/>
    <property type="match status" value="1"/>
</dbReference>
<dbReference type="NCBIfam" id="TIGR03440">
    <property type="entry name" value="egtB_TIGR03440"/>
    <property type="match status" value="1"/>
</dbReference>
<dbReference type="InterPro" id="IPR051043">
    <property type="entry name" value="Sulfatase_Mod_Factor_Kinase"/>
</dbReference>
<comment type="function">
    <text evidence="4">Catalyzes the oxidative sulfurization of hercynine (N-alpha,N-alpha,N-alpha-trimethyl-L-histidine) into hercynyl-gamma-L-glutamyl-L-cysteine sulfoxide, a step in the biosynthesis pathway of ergothioneine.</text>
</comment>
<evidence type="ECO:0000256" key="4">
    <source>
        <dbReference type="HAMAP-Rule" id="MF_02035"/>
    </source>
</evidence>
<dbReference type="SUPFAM" id="SSF56436">
    <property type="entry name" value="C-type lectin-like"/>
    <property type="match status" value="1"/>
</dbReference>
<feature type="binding site" evidence="4">
    <location>
        <begin position="86"/>
        <end position="89"/>
    </location>
    <ligand>
        <name>gamma-L-glutamyl-L-cysteine</name>
        <dbReference type="ChEBI" id="CHEBI:58173"/>
    </ligand>
</feature>
<evidence type="ECO:0000256" key="2">
    <source>
        <dbReference type="ARBA" id="ARBA00023004"/>
    </source>
</evidence>
<comment type="pathway">
    <text evidence="3 4">Amino-acid biosynthesis; ergothioneine biosynthesis.</text>
</comment>
<keyword evidence="1 4" id="KW-0560">Oxidoreductase</keyword>
<evidence type="ECO:0000259" key="6">
    <source>
        <dbReference type="Pfam" id="PF12867"/>
    </source>
</evidence>
<organism evidence="7 8">
    <name type="scientific">Nocardioides lentus</name>
    <dbReference type="NCBI Taxonomy" id="338077"/>
    <lineage>
        <taxon>Bacteria</taxon>
        <taxon>Bacillati</taxon>
        <taxon>Actinomycetota</taxon>
        <taxon>Actinomycetes</taxon>
        <taxon>Propionibacteriales</taxon>
        <taxon>Nocardioidaceae</taxon>
        <taxon>Nocardioides</taxon>
    </lineage>
</organism>
<evidence type="ECO:0000256" key="3">
    <source>
        <dbReference type="ARBA" id="ARBA00037882"/>
    </source>
</evidence>
<keyword evidence="4" id="KW-0503">Monooxygenase</keyword>
<dbReference type="Pfam" id="PF03781">
    <property type="entry name" value="FGE-sulfatase"/>
    <property type="match status" value="1"/>
</dbReference>
<comment type="catalytic activity">
    <reaction evidence="4">
        <text>gamma-L-glutamyl-L-cysteine + hercynine + O2 = gamma-L-glutamyl-hercynylcysteine S-oxide + H2O</text>
        <dbReference type="Rhea" id="RHEA:42672"/>
        <dbReference type="ChEBI" id="CHEBI:15377"/>
        <dbReference type="ChEBI" id="CHEBI:15379"/>
        <dbReference type="ChEBI" id="CHEBI:15781"/>
        <dbReference type="ChEBI" id="CHEBI:58173"/>
        <dbReference type="ChEBI" id="CHEBI:82703"/>
        <dbReference type="EC" id="1.14.99.50"/>
    </reaction>
</comment>
<dbReference type="EC" id="1.14.99.50" evidence="4"/>
<evidence type="ECO:0000256" key="1">
    <source>
        <dbReference type="ARBA" id="ARBA00023002"/>
    </source>
</evidence>
<name>A0ABP5AEH8_9ACTN</name>
<dbReference type="RefSeq" id="WP_344004762.1">
    <property type="nucleotide sequence ID" value="NZ_BAAAMY010000002.1"/>
</dbReference>
<feature type="binding site" evidence="4">
    <location>
        <position position="135"/>
    </location>
    <ligand>
        <name>Fe cation</name>
        <dbReference type="ChEBI" id="CHEBI:24875"/>
    </ligand>
</feature>
<dbReference type="InterPro" id="IPR024775">
    <property type="entry name" value="DinB-like"/>
</dbReference>
<feature type="domain" description="DinB-like" evidence="6">
    <location>
        <begin position="18"/>
        <end position="143"/>
    </location>
</feature>
<dbReference type="InterPro" id="IPR017806">
    <property type="entry name" value="EgtB"/>
</dbReference>
<keyword evidence="8" id="KW-1185">Reference proteome</keyword>